<protein>
    <submittedName>
        <fullName evidence="1">Uncharacterized protein</fullName>
    </submittedName>
</protein>
<dbReference type="AlphaFoldDB" id="A0A392UR27"/>
<evidence type="ECO:0000313" key="1">
    <source>
        <dbReference type="EMBL" id="MCI74235.1"/>
    </source>
</evidence>
<accession>A0A392UR27</accession>
<sequence>MISDLLVESQLIKDLEKAEIFDELEVEVEAGRTINGRTLRYMELNLDAIVPEEEDV</sequence>
<feature type="non-terminal residue" evidence="1">
    <location>
        <position position="56"/>
    </location>
</feature>
<evidence type="ECO:0000313" key="2">
    <source>
        <dbReference type="Proteomes" id="UP000265520"/>
    </source>
</evidence>
<comment type="caution">
    <text evidence="1">The sequence shown here is derived from an EMBL/GenBank/DDBJ whole genome shotgun (WGS) entry which is preliminary data.</text>
</comment>
<dbReference type="EMBL" id="LXQA010856294">
    <property type="protein sequence ID" value="MCI74235.1"/>
    <property type="molecule type" value="Genomic_DNA"/>
</dbReference>
<name>A0A392UR27_9FABA</name>
<dbReference type="Proteomes" id="UP000265520">
    <property type="component" value="Unassembled WGS sequence"/>
</dbReference>
<keyword evidence="2" id="KW-1185">Reference proteome</keyword>
<reference evidence="1 2" key="1">
    <citation type="journal article" date="2018" name="Front. Plant Sci.">
        <title>Red Clover (Trifolium pratense) and Zigzag Clover (T. medium) - A Picture of Genomic Similarities and Differences.</title>
        <authorList>
            <person name="Dluhosova J."/>
            <person name="Istvanek J."/>
            <person name="Nedelnik J."/>
            <person name="Repkova J."/>
        </authorList>
    </citation>
    <scope>NUCLEOTIDE SEQUENCE [LARGE SCALE GENOMIC DNA]</scope>
    <source>
        <strain evidence="2">cv. 10/8</strain>
        <tissue evidence="1">Leaf</tissue>
    </source>
</reference>
<organism evidence="1 2">
    <name type="scientific">Trifolium medium</name>
    <dbReference type="NCBI Taxonomy" id="97028"/>
    <lineage>
        <taxon>Eukaryota</taxon>
        <taxon>Viridiplantae</taxon>
        <taxon>Streptophyta</taxon>
        <taxon>Embryophyta</taxon>
        <taxon>Tracheophyta</taxon>
        <taxon>Spermatophyta</taxon>
        <taxon>Magnoliopsida</taxon>
        <taxon>eudicotyledons</taxon>
        <taxon>Gunneridae</taxon>
        <taxon>Pentapetalae</taxon>
        <taxon>rosids</taxon>
        <taxon>fabids</taxon>
        <taxon>Fabales</taxon>
        <taxon>Fabaceae</taxon>
        <taxon>Papilionoideae</taxon>
        <taxon>50 kb inversion clade</taxon>
        <taxon>NPAAA clade</taxon>
        <taxon>Hologalegina</taxon>
        <taxon>IRL clade</taxon>
        <taxon>Trifolieae</taxon>
        <taxon>Trifolium</taxon>
    </lineage>
</organism>
<proteinExistence type="predicted"/>